<dbReference type="EnsemblPlants" id="AET7Gv21179400.1">
    <property type="protein sequence ID" value="AET7Gv21179400.1"/>
    <property type="gene ID" value="AET7Gv21179400"/>
</dbReference>
<feature type="region of interest" description="Disordered" evidence="1">
    <location>
        <begin position="74"/>
        <end position="106"/>
    </location>
</feature>
<keyword evidence="3" id="KW-1185">Reference proteome</keyword>
<evidence type="ECO:0000313" key="3">
    <source>
        <dbReference type="Proteomes" id="UP000015105"/>
    </source>
</evidence>
<organism evidence="2 3">
    <name type="scientific">Aegilops tauschii subsp. strangulata</name>
    <name type="common">Goatgrass</name>
    <dbReference type="NCBI Taxonomy" id="200361"/>
    <lineage>
        <taxon>Eukaryota</taxon>
        <taxon>Viridiplantae</taxon>
        <taxon>Streptophyta</taxon>
        <taxon>Embryophyta</taxon>
        <taxon>Tracheophyta</taxon>
        <taxon>Spermatophyta</taxon>
        <taxon>Magnoliopsida</taxon>
        <taxon>Liliopsida</taxon>
        <taxon>Poales</taxon>
        <taxon>Poaceae</taxon>
        <taxon>BOP clade</taxon>
        <taxon>Pooideae</taxon>
        <taxon>Triticodae</taxon>
        <taxon>Triticeae</taxon>
        <taxon>Triticinae</taxon>
        <taxon>Aegilops</taxon>
    </lineage>
</organism>
<reference evidence="3" key="1">
    <citation type="journal article" date="2014" name="Science">
        <title>Ancient hybridizations among the ancestral genomes of bread wheat.</title>
        <authorList>
            <consortium name="International Wheat Genome Sequencing Consortium,"/>
            <person name="Marcussen T."/>
            <person name="Sandve S.R."/>
            <person name="Heier L."/>
            <person name="Spannagl M."/>
            <person name="Pfeifer M."/>
            <person name="Jakobsen K.S."/>
            <person name="Wulff B.B."/>
            <person name="Steuernagel B."/>
            <person name="Mayer K.F."/>
            <person name="Olsen O.A."/>
        </authorList>
    </citation>
    <scope>NUCLEOTIDE SEQUENCE [LARGE SCALE GENOMIC DNA]</scope>
    <source>
        <strain evidence="3">cv. AL8/78</strain>
    </source>
</reference>
<protein>
    <submittedName>
        <fullName evidence="2">Uncharacterized protein</fullName>
    </submittedName>
</protein>
<feature type="region of interest" description="Disordered" evidence="1">
    <location>
        <begin position="27"/>
        <end position="57"/>
    </location>
</feature>
<feature type="compositionally biased region" description="Low complexity" evidence="1">
    <location>
        <begin position="85"/>
        <end position="97"/>
    </location>
</feature>
<evidence type="ECO:0000313" key="2">
    <source>
        <dbReference type="EnsemblPlants" id="AET7Gv21179400.1"/>
    </source>
</evidence>
<dbReference type="Gramene" id="AET7Gv21179400.1">
    <property type="protein sequence ID" value="AET7Gv21179400.1"/>
    <property type="gene ID" value="AET7Gv21179400"/>
</dbReference>
<name>A0A453T0H9_AEGTS</name>
<accession>A0A453T0H9</accession>
<sequence>AVEPSKDTDQPPIIRNLEMFLTAKGDTRSSPATTAMMDVEPAARPTVGERRCVGPSGSAARRRVIGLARSSVLCPDASERNASRPAEAAAGENPAAGPGIGSGRRN</sequence>
<proteinExistence type="predicted"/>
<reference evidence="2" key="4">
    <citation type="submission" date="2019-03" db="UniProtKB">
        <authorList>
            <consortium name="EnsemblPlants"/>
        </authorList>
    </citation>
    <scope>IDENTIFICATION</scope>
</reference>
<reference evidence="3" key="2">
    <citation type="journal article" date="2017" name="Nat. Plants">
        <title>The Aegilops tauschii genome reveals multiple impacts of transposons.</title>
        <authorList>
            <person name="Zhao G."/>
            <person name="Zou C."/>
            <person name="Li K."/>
            <person name="Wang K."/>
            <person name="Li T."/>
            <person name="Gao L."/>
            <person name="Zhang X."/>
            <person name="Wang H."/>
            <person name="Yang Z."/>
            <person name="Liu X."/>
            <person name="Jiang W."/>
            <person name="Mao L."/>
            <person name="Kong X."/>
            <person name="Jiao Y."/>
            <person name="Jia J."/>
        </authorList>
    </citation>
    <scope>NUCLEOTIDE SEQUENCE [LARGE SCALE GENOMIC DNA]</scope>
    <source>
        <strain evidence="3">cv. AL8/78</strain>
    </source>
</reference>
<evidence type="ECO:0000256" key="1">
    <source>
        <dbReference type="SAM" id="MobiDB-lite"/>
    </source>
</evidence>
<reference evidence="2" key="5">
    <citation type="journal article" date="2021" name="G3 (Bethesda)">
        <title>Aegilops tauschii genome assembly Aet v5.0 features greater sequence contiguity and improved annotation.</title>
        <authorList>
            <person name="Wang L."/>
            <person name="Zhu T."/>
            <person name="Rodriguez J.C."/>
            <person name="Deal K.R."/>
            <person name="Dubcovsky J."/>
            <person name="McGuire P.E."/>
            <person name="Lux T."/>
            <person name="Spannagl M."/>
            <person name="Mayer K.F.X."/>
            <person name="Baldrich P."/>
            <person name="Meyers B.C."/>
            <person name="Huo N."/>
            <person name="Gu Y.Q."/>
            <person name="Zhou H."/>
            <person name="Devos K.M."/>
            <person name="Bennetzen J.L."/>
            <person name="Unver T."/>
            <person name="Budak H."/>
            <person name="Gulick P.J."/>
            <person name="Galiba G."/>
            <person name="Kalapos B."/>
            <person name="Nelson D.R."/>
            <person name="Li P."/>
            <person name="You F.M."/>
            <person name="Luo M.C."/>
            <person name="Dvorak J."/>
        </authorList>
    </citation>
    <scope>NUCLEOTIDE SEQUENCE [LARGE SCALE GENOMIC DNA]</scope>
    <source>
        <strain evidence="2">cv. AL8/78</strain>
    </source>
</reference>
<dbReference type="AlphaFoldDB" id="A0A453T0H9"/>
<reference evidence="2" key="3">
    <citation type="journal article" date="2017" name="Nature">
        <title>Genome sequence of the progenitor of the wheat D genome Aegilops tauschii.</title>
        <authorList>
            <person name="Luo M.C."/>
            <person name="Gu Y.Q."/>
            <person name="Puiu D."/>
            <person name="Wang H."/>
            <person name="Twardziok S.O."/>
            <person name="Deal K.R."/>
            <person name="Huo N."/>
            <person name="Zhu T."/>
            <person name="Wang L."/>
            <person name="Wang Y."/>
            <person name="McGuire P.E."/>
            <person name="Liu S."/>
            <person name="Long H."/>
            <person name="Ramasamy R.K."/>
            <person name="Rodriguez J.C."/>
            <person name="Van S.L."/>
            <person name="Yuan L."/>
            <person name="Wang Z."/>
            <person name="Xia Z."/>
            <person name="Xiao L."/>
            <person name="Anderson O.D."/>
            <person name="Ouyang S."/>
            <person name="Liang Y."/>
            <person name="Zimin A.V."/>
            <person name="Pertea G."/>
            <person name="Qi P."/>
            <person name="Bennetzen J.L."/>
            <person name="Dai X."/>
            <person name="Dawson M.W."/>
            <person name="Muller H.G."/>
            <person name="Kugler K."/>
            <person name="Rivarola-Duarte L."/>
            <person name="Spannagl M."/>
            <person name="Mayer K.F.X."/>
            <person name="Lu F.H."/>
            <person name="Bevan M.W."/>
            <person name="Leroy P."/>
            <person name="Li P."/>
            <person name="You F.M."/>
            <person name="Sun Q."/>
            <person name="Liu Z."/>
            <person name="Lyons E."/>
            <person name="Wicker T."/>
            <person name="Salzberg S.L."/>
            <person name="Devos K.M."/>
            <person name="Dvorak J."/>
        </authorList>
    </citation>
    <scope>NUCLEOTIDE SEQUENCE [LARGE SCALE GENOMIC DNA]</scope>
    <source>
        <strain evidence="2">cv. AL8/78</strain>
    </source>
</reference>
<dbReference type="Proteomes" id="UP000015105">
    <property type="component" value="Chromosome 7D"/>
</dbReference>